<evidence type="ECO:0000256" key="3">
    <source>
        <dbReference type="PROSITE-ProRule" id="PRU00339"/>
    </source>
</evidence>
<dbReference type="Gene3D" id="1.25.40.10">
    <property type="entry name" value="Tetratricopeptide repeat domain"/>
    <property type="match status" value="2"/>
</dbReference>
<accession>A0A5J4KBI0</accession>
<dbReference type="GO" id="GO:0035556">
    <property type="term" value="P:intracellular signal transduction"/>
    <property type="evidence" value="ECO:0007669"/>
    <property type="project" value="InterPro"/>
</dbReference>
<dbReference type="SUPFAM" id="SSF52540">
    <property type="entry name" value="P-loop containing nucleoside triphosphate hydrolases"/>
    <property type="match status" value="1"/>
</dbReference>
<proteinExistence type="predicted"/>
<dbReference type="InterPro" id="IPR029787">
    <property type="entry name" value="Nucleotide_cyclase"/>
</dbReference>
<dbReference type="InterPro" id="IPR019734">
    <property type="entry name" value="TPR_rpt"/>
</dbReference>
<dbReference type="Pfam" id="PF12773">
    <property type="entry name" value="DZR"/>
    <property type="match status" value="1"/>
</dbReference>
<protein>
    <recommendedName>
        <fullName evidence="4">Guanylate cyclase domain-containing protein</fullName>
    </recommendedName>
</protein>
<dbReference type="SMART" id="SM00028">
    <property type="entry name" value="TPR"/>
    <property type="match status" value="4"/>
</dbReference>
<dbReference type="InterPro" id="IPR041664">
    <property type="entry name" value="AAA_16"/>
</dbReference>
<dbReference type="PANTHER" id="PTHR16305">
    <property type="entry name" value="TESTICULAR SOLUBLE ADENYLYL CYCLASE"/>
    <property type="match status" value="1"/>
</dbReference>
<keyword evidence="6" id="KW-1185">Reference proteome</keyword>
<gene>
    <name evidence="5" type="ORF">KTAU_36290</name>
</gene>
<dbReference type="Pfam" id="PF13191">
    <property type="entry name" value="AAA_16"/>
    <property type="match status" value="1"/>
</dbReference>
<dbReference type="InterPro" id="IPR001054">
    <property type="entry name" value="A/G_cyclase"/>
</dbReference>
<dbReference type="GO" id="GO:0005524">
    <property type="term" value="F:ATP binding"/>
    <property type="evidence" value="ECO:0007669"/>
    <property type="project" value="UniProtKB-KW"/>
</dbReference>
<dbReference type="Proteomes" id="UP000334820">
    <property type="component" value="Unassembled WGS sequence"/>
</dbReference>
<dbReference type="GO" id="GO:0004016">
    <property type="term" value="F:adenylate cyclase activity"/>
    <property type="evidence" value="ECO:0007669"/>
    <property type="project" value="TreeGrafter"/>
</dbReference>
<dbReference type="RefSeq" id="WP_151729549.1">
    <property type="nucleotide sequence ID" value="NZ_BKZV01000006.1"/>
</dbReference>
<name>A0A5J4KBI0_9CHLR</name>
<evidence type="ECO:0000259" key="4">
    <source>
        <dbReference type="PROSITE" id="PS50125"/>
    </source>
</evidence>
<evidence type="ECO:0000256" key="1">
    <source>
        <dbReference type="ARBA" id="ARBA00022741"/>
    </source>
</evidence>
<dbReference type="InterPro" id="IPR027417">
    <property type="entry name" value="P-loop_NTPase"/>
</dbReference>
<dbReference type="InterPro" id="IPR025874">
    <property type="entry name" value="DZR"/>
</dbReference>
<dbReference type="Gene3D" id="3.40.50.300">
    <property type="entry name" value="P-loop containing nucleotide triphosphate hydrolases"/>
    <property type="match status" value="1"/>
</dbReference>
<dbReference type="SMART" id="SM00044">
    <property type="entry name" value="CYCc"/>
    <property type="match status" value="1"/>
</dbReference>
<dbReference type="SUPFAM" id="SSF55073">
    <property type="entry name" value="Nucleotide cyclase"/>
    <property type="match status" value="1"/>
</dbReference>
<dbReference type="GO" id="GO:0009190">
    <property type="term" value="P:cyclic nucleotide biosynthetic process"/>
    <property type="evidence" value="ECO:0007669"/>
    <property type="project" value="InterPro"/>
</dbReference>
<dbReference type="EMBL" id="BKZV01000006">
    <property type="protein sequence ID" value="GER84993.1"/>
    <property type="molecule type" value="Genomic_DNA"/>
</dbReference>
<comment type="caution">
    <text evidence="5">The sequence shown here is derived from an EMBL/GenBank/DDBJ whole genome shotgun (WGS) entry which is preliminary data.</text>
</comment>
<keyword evidence="2" id="KW-0067">ATP-binding</keyword>
<feature type="repeat" description="TPR" evidence="3">
    <location>
        <begin position="865"/>
        <end position="898"/>
    </location>
</feature>
<evidence type="ECO:0000256" key="2">
    <source>
        <dbReference type="ARBA" id="ARBA00022840"/>
    </source>
</evidence>
<dbReference type="CDD" id="cd07302">
    <property type="entry name" value="CHD"/>
    <property type="match status" value="1"/>
</dbReference>
<evidence type="ECO:0000313" key="6">
    <source>
        <dbReference type="Proteomes" id="UP000334820"/>
    </source>
</evidence>
<dbReference type="Pfam" id="PF00211">
    <property type="entry name" value="Guanylate_cyc"/>
    <property type="match status" value="1"/>
</dbReference>
<dbReference type="PROSITE" id="PS50005">
    <property type="entry name" value="TPR"/>
    <property type="match status" value="1"/>
</dbReference>
<sequence length="1345" mass="152848">MLRCPRCQTQNPLHAKFCFACGLRFLICPYCGTANPPVARFCIECGRVQGQKERGWEAMETSPWPIPAVRGGEEGESGPESLPQLPAPVLALEPASKEAPALLSALNTPEERRVVTVMFADIIGSTPLADRLDPEDLRAILAGYFNLMTEQIRRHGGTVEKYIGDAVMAVFGLPLAHEDDPDRAIRAALDMQAALVRFNQERLQRDPEAVPLQMRIGINTGEVATPGPDGSLNSRRDFLVTGEAVNLAARLQQVASPDTILVGERTYLATREIFRFRPLAPLQLKGKEEPIRAWVVLGLADEQPASSLAARARRGLLAPLIGRSLELTLMHATYARVLAERQPHLITLLGPSGVGKSRLVHEFIEREQEKARSTTGPDELPVPLVMHGRCPPYGEGITYWPLIEILRALLQVQYNESDEDIHRRFTAFVSEVLERAGHKEEAEDVAEAILLSVGRHLGRSITLPGGERRERQRMAHTRNLEQSGTQMTLLRSWRIFLAALALQQPLILVIDDLQWADEALLDLLEHLMERLSNVPILLLCPARPEFLERRQDWGGGQRNFTTIVLEALSAEESKELVRALLKNTELPEALCHTILSRAEGNPFFVEELIRMFIDQGLLVYEQDSWRVAREKEHLLSELASPAGPPDDALLDLHYTLPLPRVPDTIQGVLAARVDLLSPVERHVLQKAAIIGRTFWLSGLRELTADLDEETLLQTLESLITRDFISESERRDRSPVENDRVFSFKHILTRDVVYHTLSRANRALSHARLARWLEEQVDGRTDRFVELLAYHYQQAAANWTPSLLAGLAEATEPELTLQELRQRATAYLTSAGDQALRSYYTIRAIQAYSDALELLNESGADRRALARMHEKLGDAFTQRANLKEAWLAYRQALQLLEAEDEPPAADLLYLYDSLAELATRWGPWHDAHPDMDEVRAYIDAGLALAEDQGDRSVFLTYLALWHMRQREDDPNDVDERARQAEQALKSAREARRLAEEAQDVEALWLALDALGGIYMKLCDYAEAHRTQHQRQQLQAQITRQQGRQDRQELHDLYYSLGWVHFFICDYPTAARWFGESWQVAQTMESPPLLLLSMLGRIHVWYEWERWDDAREAAQKALQLIEQYQLEEMWEIDALKHLVMIAYQTGDYESGERYLRRLRLLGEQATSRLLRLDLELVLQLARQDWAGAVETLKEEIRRHEPFVRPEQQALLAELLVQIGASAEEQAAWCQRALAAARRSQALKAEGRAWRAQGRMALALQRWEEARTCLQQALALFERLDLPWERGQTLYCLGELHQRQAVSAQLPDAVELWRELARRYFTQALGFFTALRAARDIERANRALQELS</sequence>
<keyword evidence="3" id="KW-0802">TPR repeat</keyword>
<dbReference type="PROSITE" id="PS50125">
    <property type="entry name" value="GUANYLATE_CYCLASE_2"/>
    <property type="match status" value="1"/>
</dbReference>
<dbReference type="SUPFAM" id="SSF48452">
    <property type="entry name" value="TPR-like"/>
    <property type="match status" value="3"/>
</dbReference>
<organism evidence="5 6">
    <name type="scientific">Thermogemmatispora aurantia</name>
    <dbReference type="NCBI Taxonomy" id="2045279"/>
    <lineage>
        <taxon>Bacteria</taxon>
        <taxon>Bacillati</taxon>
        <taxon>Chloroflexota</taxon>
        <taxon>Ktedonobacteria</taxon>
        <taxon>Thermogemmatisporales</taxon>
        <taxon>Thermogemmatisporaceae</taxon>
        <taxon>Thermogemmatispora</taxon>
    </lineage>
</organism>
<dbReference type="PANTHER" id="PTHR16305:SF28">
    <property type="entry name" value="GUANYLATE CYCLASE DOMAIN-CONTAINING PROTEIN"/>
    <property type="match status" value="1"/>
</dbReference>
<dbReference type="InterPro" id="IPR011990">
    <property type="entry name" value="TPR-like_helical_dom_sf"/>
</dbReference>
<dbReference type="GO" id="GO:0005737">
    <property type="term" value="C:cytoplasm"/>
    <property type="evidence" value="ECO:0007669"/>
    <property type="project" value="TreeGrafter"/>
</dbReference>
<feature type="domain" description="Guanylate cyclase" evidence="4">
    <location>
        <begin position="116"/>
        <end position="252"/>
    </location>
</feature>
<evidence type="ECO:0000313" key="5">
    <source>
        <dbReference type="EMBL" id="GER84993.1"/>
    </source>
</evidence>
<keyword evidence="1" id="KW-0547">Nucleotide-binding</keyword>
<dbReference type="Gene3D" id="3.30.70.1230">
    <property type="entry name" value="Nucleotide cyclase"/>
    <property type="match status" value="1"/>
</dbReference>
<reference evidence="5 6" key="1">
    <citation type="journal article" date="2019" name="Int. J. Syst. Evol. Microbiol.">
        <title>Thermogemmatispora aurantia sp. nov. and Thermogemmatispora argillosa sp. nov., within the class Ktedonobacteria, and emended description of the genus Thermogemmatispora.</title>
        <authorList>
            <person name="Zheng Y."/>
            <person name="Wang C.M."/>
            <person name="Sakai Y."/>
            <person name="Abe K."/>
            <person name="Yokota A."/>
            <person name="Yabe S."/>
        </authorList>
    </citation>
    <scope>NUCLEOTIDE SEQUENCE [LARGE SCALE GENOMIC DNA]</scope>
    <source>
        <strain evidence="5 6">A1-2</strain>
    </source>
</reference>